<sequence>MINDTPFGSSQQIKQKIQAAYKAAVQNSFMSRSRSPGIDQLFRGVRLYGHDAGVDFAETHLSSIIQEALEEAGCKEPSLTLETYDFGVAAIAGMAAILRERTALKVETTRSAITLIWAVPNPGLI</sequence>
<gene>
    <name evidence="1" type="ORF">GCM10008179_06690</name>
</gene>
<dbReference type="EMBL" id="BSFI01000003">
    <property type="protein sequence ID" value="GLK67031.1"/>
    <property type="molecule type" value="Genomic_DNA"/>
</dbReference>
<protein>
    <submittedName>
        <fullName evidence="1">Uncharacterized protein</fullName>
    </submittedName>
</protein>
<reference evidence="1" key="2">
    <citation type="submission" date="2023-01" db="EMBL/GenBank/DDBJ databases">
        <authorList>
            <person name="Sun Q."/>
            <person name="Evtushenko L."/>
        </authorList>
    </citation>
    <scope>NUCLEOTIDE SEQUENCE</scope>
    <source>
        <strain evidence="1">VKM B-2347</strain>
    </source>
</reference>
<dbReference type="RefSeq" id="WP_271167296.1">
    <property type="nucleotide sequence ID" value="NZ_BSFI01000003.1"/>
</dbReference>
<dbReference type="Proteomes" id="UP001143372">
    <property type="component" value="Unassembled WGS sequence"/>
</dbReference>
<proteinExistence type="predicted"/>
<comment type="caution">
    <text evidence="1">The sequence shown here is derived from an EMBL/GenBank/DDBJ whole genome shotgun (WGS) entry which is preliminary data.</text>
</comment>
<accession>A0A9W6MUP1</accession>
<evidence type="ECO:0000313" key="2">
    <source>
        <dbReference type="Proteomes" id="UP001143372"/>
    </source>
</evidence>
<reference evidence="1" key="1">
    <citation type="journal article" date="2014" name="Int. J. Syst. Evol. Microbiol.">
        <title>Complete genome sequence of Corynebacterium casei LMG S-19264T (=DSM 44701T), isolated from a smear-ripened cheese.</title>
        <authorList>
            <consortium name="US DOE Joint Genome Institute (JGI-PGF)"/>
            <person name="Walter F."/>
            <person name="Albersmeier A."/>
            <person name="Kalinowski J."/>
            <person name="Ruckert C."/>
        </authorList>
    </citation>
    <scope>NUCLEOTIDE SEQUENCE</scope>
    <source>
        <strain evidence="1">VKM B-2347</strain>
    </source>
</reference>
<organism evidence="1 2">
    <name type="scientific">Hansschlegelia plantiphila</name>
    <dbReference type="NCBI Taxonomy" id="374655"/>
    <lineage>
        <taxon>Bacteria</taxon>
        <taxon>Pseudomonadati</taxon>
        <taxon>Pseudomonadota</taxon>
        <taxon>Alphaproteobacteria</taxon>
        <taxon>Hyphomicrobiales</taxon>
        <taxon>Methylopilaceae</taxon>
        <taxon>Hansschlegelia</taxon>
    </lineage>
</organism>
<evidence type="ECO:0000313" key="1">
    <source>
        <dbReference type="EMBL" id="GLK67031.1"/>
    </source>
</evidence>
<name>A0A9W6MUP1_9HYPH</name>
<dbReference type="AlphaFoldDB" id="A0A9W6MUP1"/>
<keyword evidence="2" id="KW-1185">Reference proteome</keyword>